<accession>A0AAV7UZL4</accession>
<feature type="compositionally biased region" description="Low complexity" evidence="1">
    <location>
        <begin position="174"/>
        <end position="191"/>
    </location>
</feature>
<protein>
    <submittedName>
        <fullName evidence="2">Uncharacterized protein</fullName>
    </submittedName>
</protein>
<feature type="region of interest" description="Disordered" evidence="1">
    <location>
        <begin position="101"/>
        <end position="131"/>
    </location>
</feature>
<reference evidence="2" key="1">
    <citation type="journal article" date="2022" name="bioRxiv">
        <title>Sequencing and chromosome-scale assembly of the giantPleurodeles waltlgenome.</title>
        <authorList>
            <person name="Brown T."/>
            <person name="Elewa A."/>
            <person name="Iarovenko S."/>
            <person name="Subramanian E."/>
            <person name="Araus A.J."/>
            <person name="Petzold A."/>
            <person name="Susuki M."/>
            <person name="Suzuki K.-i.T."/>
            <person name="Hayashi T."/>
            <person name="Toyoda A."/>
            <person name="Oliveira C."/>
            <person name="Osipova E."/>
            <person name="Leigh N.D."/>
            <person name="Simon A."/>
            <person name="Yun M.H."/>
        </authorList>
    </citation>
    <scope>NUCLEOTIDE SEQUENCE</scope>
    <source>
        <strain evidence="2">20211129_DDA</strain>
        <tissue evidence="2">Liver</tissue>
    </source>
</reference>
<evidence type="ECO:0000313" key="2">
    <source>
        <dbReference type="EMBL" id="KAJ1194554.1"/>
    </source>
</evidence>
<organism evidence="2 3">
    <name type="scientific">Pleurodeles waltl</name>
    <name type="common">Iberian ribbed newt</name>
    <dbReference type="NCBI Taxonomy" id="8319"/>
    <lineage>
        <taxon>Eukaryota</taxon>
        <taxon>Metazoa</taxon>
        <taxon>Chordata</taxon>
        <taxon>Craniata</taxon>
        <taxon>Vertebrata</taxon>
        <taxon>Euteleostomi</taxon>
        <taxon>Amphibia</taxon>
        <taxon>Batrachia</taxon>
        <taxon>Caudata</taxon>
        <taxon>Salamandroidea</taxon>
        <taxon>Salamandridae</taxon>
        <taxon>Pleurodelinae</taxon>
        <taxon>Pleurodeles</taxon>
    </lineage>
</organism>
<evidence type="ECO:0000313" key="3">
    <source>
        <dbReference type="Proteomes" id="UP001066276"/>
    </source>
</evidence>
<feature type="region of interest" description="Disordered" evidence="1">
    <location>
        <begin position="174"/>
        <end position="228"/>
    </location>
</feature>
<evidence type="ECO:0000256" key="1">
    <source>
        <dbReference type="SAM" id="MobiDB-lite"/>
    </source>
</evidence>
<gene>
    <name evidence="2" type="ORF">NDU88_003842</name>
</gene>
<keyword evidence="3" id="KW-1185">Reference proteome</keyword>
<dbReference type="EMBL" id="JANPWB010000004">
    <property type="protein sequence ID" value="KAJ1194554.1"/>
    <property type="molecule type" value="Genomic_DNA"/>
</dbReference>
<sequence>MSGYSSLKTEVWGSEQKGKGELLLDKREHPAIQGCFATLAMSRVCLSLCGRNLRCLGTRQLQGERGNELPHKILQRESVFVEFAEEARFSASVRPLKRAALRPKPLSRSTTSAQRDLSDGSLPGSSRTRNQNTIRHLRGCGGVTLAGAPGPARALIRPRARAYQARRARLSGPARALIRPGAGAARAPPIRGDGRAPRRAAPANGKLLLREDNISRAVRRDTTRAGYD</sequence>
<proteinExistence type="predicted"/>
<comment type="caution">
    <text evidence="2">The sequence shown here is derived from an EMBL/GenBank/DDBJ whole genome shotgun (WGS) entry which is preliminary data.</text>
</comment>
<name>A0AAV7UZL4_PLEWA</name>
<dbReference type="AlphaFoldDB" id="A0AAV7UZL4"/>
<dbReference type="Proteomes" id="UP001066276">
    <property type="component" value="Chromosome 2_2"/>
</dbReference>
<feature type="compositionally biased region" description="Basic and acidic residues" evidence="1">
    <location>
        <begin position="208"/>
        <end position="228"/>
    </location>
</feature>